<organism evidence="7 8">
    <name type="scientific">Kroppenstedtia sanguinis</name>
    <dbReference type="NCBI Taxonomy" id="1380684"/>
    <lineage>
        <taxon>Bacteria</taxon>
        <taxon>Bacillati</taxon>
        <taxon>Bacillota</taxon>
        <taxon>Bacilli</taxon>
        <taxon>Bacillales</taxon>
        <taxon>Thermoactinomycetaceae</taxon>
        <taxon>Kroppenstedtia</taxon>
    </lineage>
</organism>
<evidence type="ECO:0000256" key="2">
    <source>
        <dbReference type="ARBA" id="ARBA00010350"/>
    </source>
</evidence>
<keyword evidence="5 6" id="KW-0472">Membrane</keyword>
<feature type="transmembrane region" description="Helical" evidence="6">
    <location>
        <begin position="68"/>
        <end position="88"/>
    </location>
</feature>
<protein>
    <submittedName>
        <fullName evidence="7">Bax inhibitor-1 family protein</fullName>
    </submittedName>
</protein>
<evidence type="ECO:0000256" key="4">
    <source>
        <dbReference type="ARBA" id="ARBA00022989"/>
    </source>
</evidence>
<dbReference type="PANTHER" id="PTHR23291">
    <property type="entry name" value="BAX INHIBITOR-RELATED"/>
    <property type="match status" value="1"/>
</dbReference>
<gene>
    <name evidence="7" type="ORF">ACFQ4Y_09040</name>
</gene>
<keyword evidence="4 6" id="KW-1133">Transmembrane helix</keyword>
<evidence type="ECO:0000256" key="1">
    <source>
        <dbReference type="ARBA" id="ARBA00004141"/>
    </source>
</evidence>
<feature type="transmembrane region" description="Helical" evidence="6">
    <location>
        <begin position="100"/>
        <end position="119"/>
    </location>
</feature>
<comment type="subcellular location">
    <subcellularLocation>
        <location evidence="1">Membrane</location>
        <topology evidence="1">Multi-pass membrane protein</topology>
    </subcellularLocation>
</comment>
<feature type="transmembrane region" description="Helical" evidence="6">
    <location>
        <begin position="156"/>
        <end position="173"/>
    </location>
</feature>
<dbReference type="EMBL" id="JBHTNU010000007">
    <property type="protein sequence ID" value="MFD1427068.1"/>
    <property type="molecule type" value="Genomic_DNA"/>
</dbReference>
<evidence type="ECO:0000313" key="7">
    <source>
        <dbReference type="EMBL" id="MFD1427068.1"/>
    </source>
</evidence>
<dbReference type="InterPro" id="IPR006214">
    <property type="entry name" value="Bax_inhibitor_1-related"/>
</dbReference>
<evidence type="ECO:0000256" key="5">
    <source>
        <dbReference type="ARBA" id="ARBA00023136"/>
    </source>
</evidence>
<feature type="transmembrane region" description="Helical" evidence="6">
    <location>
        <begin position="179"/>
        <end position="197"/>
    </location>
</feature>
<feature type="transmembrane region" description="Helical" evidence="6">
    <location>
        <begin position="37"/>
        <end position="56"/>
    </location>
</feature>
<comment type="similarity">
    <text evidence="2 6">Belongs to the BI1 family.</text>
</comment>
<accession>A0ABW4CAC9</accession>
<evidence type="ECO:0000256" key="3">
    <source>
        <dbReference type="ARBA" id="ARBA00022692"/>
    </source>
</evidence>
<keyword evidence="8" id="KW-1185">Reference proteome</keyword>
<dbReference type="CDD" id="cd10432">
    <property type="entry name" value="BI-1-like_bacterial"/>
    <property type="match status" value="1"/>
</dbReference>
<dbReference type="Proteomes" id="UP001597282">
    <property type="component" value="Unassembled WGS sequence"/>
</dbReference>
<dbReference type="PANTHER" id="PTHR23291:SF50">
    <property type="entry name" value="PROTEIN LIFEGUARD 4"/>
    <property type="match status" value="1"/>
</dbReference>
<evidence type="ECO:0000256" key="6">
    <source>
        <dbReference type="RuleBase" id="RU004379"/>
    </source>
</evidence>
<comment type="caution">
    <text evidence="7">The sequence shown here is derived from an EMBL/GenBank/DDBJ whole genome shotgun (WGS) entry which is preliminary data.</text>
</comment>
<keyword evidence="3 6" id="KW-0812">Transmembrane</keyword>
<sequence>MDKGQILYLGQENISKGGETFMETSVSRSQTGLMTRVFSWMFAGLSLTGIISYLLISDSGAVQYFYQHSGVLFGLMIGELILVFFLAARVHKMAAGTATFCFFLYAALNGVTLSPLLYVYTPVSITQVFFITAGMFGVFALYGAVTKRDLSKLGNILFMAVIGLIIASIVNWFMQSSALYWAISYLGVIIFCGLTAFDIQKIKGIQDENMDEDTHTKTAIMGALALYLDFINMFIYLLRILGNRD</sequence>
<feature type="transmembrane region" description="Helical" evidence="6">
    <location>
        <begin position="218"/>
        <end position="238"/>
    </location>
</feature>
<name>A0ABW4CAC9_9BACL</name>
<feature type="transmembrane region" description="Helical" evidence="6">
    <location>
        <begin position="125"/>
        <end position="144"/>
    </location>
</feature>
<proteinExistence type="inferred from homology"/>
<evidence type="ECO:0000313" key="8">
    <source>
        <dbReference type="Proteomes" id="UP001597282"/>
    </source>
</evidence>
<dbReference type="Pfam" id="PF01027">
    <property type="entry name" value="Bax1-I"/>
    <property type="match status" value="1"/>
</dbReference>
<reference evidence="8" key="1">
    <citation type="journal article" date="2019" name="Int. J. Syst. Evol. Microbiol.">
        <title>The Global Catalogue of Microorganisms (GCM) 10K type strain sequencing project: providing services to taxonomists for standard genome sequencing and annotation.</title>
        <authorList>
            <consortium name="The Broad Institute Genomics Platform"/>
            <consortium name="The Broad Institute Genome Sequencing Center for Infectious Disease"/>
            <person name="Wu L."/>
            <person name="Ma J."/>
        </authorList>
    </citation>
    <scope>NUCLEOTIDE SEQUENCE [LARGE SCALE GENOMIC DNA]</scope>
    <source>
        <strain evidence="8">S1</strain>
    </source>
</reference>